<sequence>MLDAEAARKKRKDNSSKVVQKYSEIRVYQARIQIEAEEEDEKEVVNIRLKKKGKVWHKNYLKVLKELKESFIEII</sequence>
<protein>
    <submittedName>
        <fullName evidence="1">Uncharacterized protein</fullName>
    </submittedName>
</protein>
<gene>
    <name evidence="1" type="ORF">OIDMADRAFT_20945</name>
</gene>
<dbReference type="Proteomes" id="UP000054321">
    <property type="component" value="Unassembled WGS sequence"/>
</dbReference>
<dbReference type="InParanoid" id="A0A0C3H0M3"/>
<keyword evidence="2" id="KW-1185">Reference proteome</keyword>
<organism evidence="1 2">
    <name type="scientific">Oidiodendron maius (strain Zn)</name>
    <dbReference type="NCBI Taxonomy" id="913774"/>
    <lineage>
        <taxon>Eukaryota</taxon>
        <taxon>Fungi</taxon>
        <taxon>Dikarya</taxon>
        <taxon>Ascomycota</taxon>
        <taxon>Pezizomycotina</taxon>
        <taxon>Leotiomycetes</taxon>
        <taxon>Leotiomycetes incertae sedis</taxon>
        <taxon>Myxotrichaceae</taxon>
        <taxon>Oidiodendron</taxon>
    </lineage>
</organism>
<name>A0A0C3H0M3_OIDMZ</name>
<accession>A0A0C3H0M3</accession>
<proteinExistence type="predicted"/>
<reference evidence="2" key="2">
    <citation type="submission" date="2015-01" db="EMBL/GenBank/DDBJ databases">
        <title>Evolutionary Origins and Diversification of the Mycorrhizal Mutualists.</title>
        <authorList>
            <consortium name="DOE Joint Genome Institute"/>
            <consortium name="Mycorrhizal Genomics Consortium"/>
            <person name="Kohler A."/>
            <person name="Kuo A."/>
            <person name="Nagy L.G."/>
            <person name="Floudas D."/>
            <person name="Copeland A."/>
            <person name="Barry K.W."/>
            <person name="Cichocki N."/>
            <person name="Veneault-Fourrey C."/>
            <person name="LaButti K."/>
            <person name="Lindquist E.A."/>
            <person name="Lipzen A."/>
            <person name="Lundell T."/>
            <person name="Morin E."/>
            <person name="Murat C."/>
            <person name="Riley R."/>
            <person name="Ohm R."/>
            <person name="Sun H."/>
            <person name="Tunlid A."/>
            <person name="Henrissat B."/>
            <person name="Grigoriev I.V."/>
            <person name="Hibbett D.S."/>
            <person name="Martin F."/>
        </authorList>
    </citation>
    <scope>NUCLEOTIDE SEQUENCE [LARGE SCALE GENOMIC DNA]</scope>
    <source>
        <strain evidence="2">Zn</strain>
    </source>
</reference>
<dbReference type="HOGENOM" id="CLU_2671693_0_0_1"/>
<dbReference type="EMBL" id="KN832885">
    <property type="protein sequence ID" value="KIM96051.1"/>
    <property type="molecule type" value="Genomic_DNA"/>
</dbReference>
<reference evidence="1 2" key="1">
    <citation type="submission" date="2014-04" db="EMBL/GenBank/DDBJ databases">
        <authorList>
            <consortium name="DOE Joint Genome Institute"/>
            <person name="Kuo A."/>
            <person name="Martino E."/>
            <person name="Perotto S."/>
            <person name="Kohler A."/>
            <person name="Nagy L.G."/>
            <person name="Floudas D."/>
            <person name="Copeland A."/>
            <person name="Barry K.W."/>
            <person name="Cichocki N."/>
            <person name="Veneault-Fourrey C."/>
            <person name="LaButti K."/>
            <person name="Lindquist E.A."/>
            <person name="Lipzen A."/>
            <person name="Lundell T."/>
            <person name="Morin E."/>
            <person name="Murat C."/>
            <person name="Sun H."/>
            <person name="Tunlid A."/>
            <person name="Henrissat B."/>
            <person name="Grigoriev I.V."/>
            <person name="Hibbett D.S."/>
            <person name="Martin F."/>
            <person name="Nordberg H.P."/>
            <person name="Cantor M.N."/>
            <person name="Hua S.X."/>
        </authorList>
    </citation>
    <scope>NUCLEOTIDE SEQUENCE [LARGE SCALE GENOMIC DNA]</scope>
    <source>
        <strain evidence="1 2">Zn</strain>
    </source>
</reference>
<evidence type="ECO:0000313" key="2">
    <source>
        <dbReference type="Proteomes" id="UP000054321"/>
    </source>
</evidence>
<evidence type="ECO:0000313" key="1">
    <source>
        <dbReference type="EMBL" id="KIM96051.1"/>
    </source>
</evidence>
<dbReference type="AlphaFoldDB" id="A0A0C3H0M3"/>